<proteinExistence type="predicted"/>
<keyword evidence="1" id="KW-0677">Repeat</keyword>
<keyword evidence="4" id="KW-1185">Reference proteome</keyword>
<dbReference type="InterPro" id="IPR027417">
    <property type="entry name" value="P-loop_NTPase"/>
</dbReference>
<reference evidence="4" key="1">
    <citation type="journal article" date="2019" name="Int. J. Syst. Evol. Microbiol.">
        <title>The Global Catalogue of Microorganisms (GCM) 10K type strain sequencing project: providing services to taxonomists for standard genome sequencing and annotation.</title>
        <authorList>
            <consortium name="The Broad Institute Genomics Platform"/>
            <consortium name="The Broad Institute Genome Sequencing Center for Infectious Disease"/>
            <person name="Wu L."/>
            <person name="Ma J."/>
        </authorList>
    </citation>
    <scope>NUCLEOTIDE SEQUENCE [LARGE SCALE GENOMIC DNA]</scope>
    <source>
        <strain evidence="4">JCM 18077</strain>
    </source>
</reference>
<evidence type="ECO:0000256" key="1">
    <source>
        <dbReference type="ARBA" id="ARBA00022737"/>
    </source>
</evidence>
<dbReference type="InterPro" id="IPR025139">
    <property type="entry name" value="DUF4062"/>
</dbReference>
<sequence length="517" mass="54202">MAVVPVFVSSTFRDFHVERDVLAGPVRERLDELVASLGVRVELIDLRWGVDTLGVSEDDAARRVLDVCLREVQRARPLFVGFVGDRFGFVPEVTHARAVAKSAGVPESQSVEGLSVTALEFGFGLLWDSAPDGDHVVVFRDVVGQVPADWADADRGAVQAFREEVAAGVADRSDVVVADYTVSVEGGVADLGAVTTGGGRMSFEDLMVGLLSGPVVRKAEDLARLEAEAGVGVSGSERLFRDDHAIVVGRDVMVAEVVESVAAGGRVVLVGESGSGKSTVVCAAEKVLRARGVVVVSSLLGASTVGVSGRLLVEVLAAQLSSWTGRDLEVPSEGGVEELSRWWRDVLADTVAVFGGFVMVVDALDGFVSEPERSDVWPVRGLPVGVGLLVSTTVPDHAQILEHEGADPVRVGLLPGAVAAEAANAWTQASGRQLPASVLSVIGTQVRSPLWVRLVVDLLGDLDADDFAAIAQAPDQAQAIADLLLAQARSLPCQAPGFLETDLVGFLGCQSRVGLDV</sequence>
<dbReference type="PANTHER" id="PTHR19860:SF40">
    <property type="entry name" value="WD40 REPEAT-CONTAINING PROTEIN"/>
    <property type="match status" value="1"/>
</dbReference>
<evidence type="ECO:0000313" key="3">
    <source>
        <dbReference type="EMBL" id="GAA4758266.1"/>
    </source>
</evidence>
<dbReference type="InterPro" id="IPR051191">
    <property type="entry name" value="DCAF12"/>
</dbReference>
<name>A0ABP8ZKQ2_9ACTN</name>
<comment type="caution">
    <text evidence="3">The sequence shown here is derived from an EMBL/GenBank/DDBJ whole genome shotgun (WGS) entry which is preliminary data.</text>
</comment>
<dbReference type="PANTHER" id="PTHR19860">
    <property type="entry name" value="DDB1- AND CUL4-ASSOCIATED FACTOR 12-RELATED"/>
    <property type="match status" value="1"/>
</dbReference>
<accession>A0ABP8ZKQ2</accession>
<dbReference type="SUPFAM" id="SSF52540">
    <property type="entry name" value="P-loop containing nucleoside triphosphate hydrolases"/>
    <property type="match status" value="1"/>
</dbReference>
<gene>
    <name evidence="3" type="ORF">GCM10023217_33350</name>
</gene>
<evidence type="ECO:0000313" key="4">
    <source>
        <dbReference type="Proteomes" id="UP001500822"/>
    </source>
</evidence>
<organism evidence="3 4">
    <name type="scientific">Gordonia alkaliphila</name>
    <dbReference type="NCBI Taxonomy" id="1053547"/>
    <lineage>
        <taxon>Bacteria</taxon>
        <taxon>Bacillati</taxon>
        <taxon>Actinomycetota</taxon>
        <taxon>Actinomycetes</taxon>
        <taxon>Mycobacteriales</taxon>
        <taxon>Gordoniaceae</taxon>
        <taxon>Gordonia</taxon>
    </lineage>
</organism>
<dbReference type="PROSITE" id="PS00675">
    <property type="entry name" value="SIGMA54_INTERACT_1"/>
    <property type="match status" value="1"/>
</dbReference>
<evidence type="ECO:0000259" key="2">
    <source>
        <dbReference type="Pfam" id="PF13271"/>
    </source>
</evidence>
<protein>
    <recommendedName>
        <fullName evidence="2">DUF4062 domain-containing protein</fullName>
    </recommendedName>
</protein>
<dbReference type="Pfam" id="PF13271">
    <property type="entry name" value="DUF4062"/>
    <property type="match status" value="1"/>
</dbReference>
<feature type="domain" description="DUF4062" evidence="2">
    <location>
        <begin position="6"/>
        <end position="95"/>
    </location>
</feature>
<dbReference type="InterPro" id="IPR025662">
    <property type="entry name" value="Sigma_54_int_dom_ATP-bd_1"/>
</dbReference>
<dbReference type="EMBL" id="BAABIE010000022">
    <property type="protein sequence ID" value="GAA4758266.1"/>
    <property type="molecule type" value="Genomic_DNA"/>
</dbReference>
<dbReference type="RefSeq" id="WP_345314363.1">
    <property type="nucleotide sequence ID" value="NZ_BAABIE010000022.1"/>
</dbReference>
<dbReference type="Proteomes" id="UP001500822">
    <property type="component" value="Unassembled WGS sequence"/>
</dbReference>